<keyword evidence="2" id="KW-1185">Reference proteome</keyword>
<dbReference type="Proteomes" id="UP001174909">
    <property type="component" value="Unassembled WGS sequence"/>
</dbReference>
<sequence length="8" mass="850">MSCGPVRT</sequence>
<organism evidence="1 2">
    <name type="scientific">Geodia barretti</name>
    <name type="common">Barrett's horny sponge</name>
    <dbReference type="NCBI Taxonomy" id="519541"/>
    <lineage>
        <taxon>Eukaryota</taxon>
        <taxon>Metazoa</taxon>
        <taxon>Porifera</taxon>
        <taxon>Demospongiae</taxon>
        <taxon>Heteroscleromorpha</taxon>
        <taxon>Tetractinellida</taxon>
        <taxon>Astrophorina</taxon>
        <taxon>Geodiidae</taxon>
        <taxon>Geodia</taxon>
    </lineage>
</organism>
<dbReference type="EMBL" id="CASHTH010000611">
    <property type="protein sequence ID" value="CAI8005458.1"/>
    <property type="molecule type" value="Genomic_DNA"/>
</dbReference>
<name>A0AA35R618_GEOBA</name>
<reference evidence="1" key="1">
    <citation type="submission" date="2023-03" db="EMBL/GenBank/DDBJ databases">
        <authorList>
            <person name="Steffen K."/>
            <person name="Cardenas P."/>
        </authorList>
    </citation>
    <scope>NUCLEOTIDE SEQUENCE</scope>
</reference>
<comment type="caution">
    <text evidence="1">The sequence shown here is derived from an EMBL/GenBank/DDBJ whole genome shotgun (WGS) entry which is preliminary data.</text>
</comment>
<evidence type="ECO:0000313" key="1">
    <source>
        <dbReference type="EMBL" id="CAI8005458.1"/>
    </source>
</evidence>
<accession>A0AA35R618</accession>
<evidence type="ECO:0000313" key="2">
    <source>
        <dbReference type="Proteomes" id="UP001174909"/>
    </source>
</evidence>
<protein>
    <submittedName>
        <fullName evidence="1">Uncharacterized protein</fullName>
    </submittedName>
</protein>
<gene>
    <name evidence="1" type="ORF">GBAR_LOCUS4247</name>
</gene>
<proteinExistence type="predicted"/>